<evidence type="ECO:0000313" key="2">
    <source>
        <dbReference type="EMBL" id="PRO72460.1"/>
    </source>
</evidence>
<accession>A0A2S9V7M2</accession>
<keyword evidence="3" id="KW-1185">Reference proteome</keyword>
<name>A0A2S9V7M2_9ALTE</name>
<comment type="caution">
    <text evidence="2">The sequence shown here is derived from an EMBL/GenBank/DDBJ whole genome shotgun (WGS) entry which is preliminary data.</text>
</comment>
<proteinExistence type="predicted"/>
<dbReference type="EMBL" id="PVNP01000187">
    <property type="protein sequence ID" value="PRO72460.1"/>
    <property type="molecule type" value="Genomic_DNA"/>
</dbReference>
<gene>
    <name evidence="2" type="ORF">C6Y40_16715</name>
</gene>
<organism evidence="2 3">
    <name type="scientific">Alteromonas alba</name>
    <dbReference type="NCBI Taxonomy" id="2079529"/>
    <lineage>
        <taxon>Bacteria</taxon>
        <taxon>Pseudomonadati</taxon>
        <taxon>Pseudomonadota</taxon>
        <taxon>Gammaproteobacteria</taxon>
        <taxon>Alteromonadales</taxon>
        <taxon>Alteromonadaceae</taxon>
        <taxon>Alteromonas/Salinimonas group</taxon>
        <taxon>Alteromonas</taxon>
    </lineage>
</organism>
<keyword evidence="1" id="KW-0732">Signal</keyword>
<sequence>MKNSSFMAGAGKALAMSLLLLPAACSSTDSGNDSGIEVLEDIVLDEQLVETSGLYCDANHIYTINDSGNSPDLFTLDTSGTIVKSEKLPRKNTDWESVTADSEFFYIGDFGNNAGKRSDLAVLKVSRADTGDITPLPVNYENYDIAKNEYYAHDYDAEAMVSRGDQLVLFSKSWLTRVVKVYLLDKGQVTPLLSPVAELSGIPGVVTGADFDAQNNRYVIVGYTSNALGMFKPFIATLSAEFDLISTYKLDGYGQVEGLCVRENNTIWLTQESSPLSVAKLIKVKLPE</sequence>
<dbReference type="OrthoDB" id="5599486at2"/>
<evidence type="ECO:0000313" key="3">
    <source>
        <dbReference type="Proteomes" id="UP000238949"/>
    </source>
</evidence>
<dbReference type="AlphaFoldDB" id="A0A2S9V7M2"/>
<evidence type="ECO:0000256" key="1">
    <source>
        <dbReference type="SAM" id="SignalP"/>
    </source>
</evidence>
<dbReference type="Proteomes" id="UP000238949">
    <property type="component" value="Unassembled WGS sequence"/>
</dbReference>
<dbReference type="RefSeq" id="WP_105935549.1">
    <property type="nucleotide sequence ID" value="NZ_PVNP01000187.1"/>
</dbReference>
<feature type="signal peptide" evidence="1">
    <location>
        <begin position="1"/>
        <end position="27"/>
    </location>
</feature>
<reference evidence="3" key="1">
    <citation type="journal article" date="2020" name="Int. J. Syst. Evol. Microbiol.">
        <title>Alteromonas alba sp. nov., a marine bacterium isolated from the seawater of the West Pacific Ocean.</title>
        <authorList>
            <person name="Sun C."/>
            <person name="Wu Y.-H."/>
            <person name="Xamxidin M."/>
            <person name="Cheng H."/>
            <person name="Xu X.-W."/>
        </authorList>
    </citation>
    <scope>NUCLEOTIDE SEQUENCE [LARGE SCALE GENOMIC DNA]</scope>
    <source>
        <strain evidence="3">190</strain>
    </source>
</reference>
<feature type="chain" id="PRO_5015423553" description="Phytase-like domain-containing protein" evidence="1">
    <location>
        <begin position="28"/>
        <end position="288"/>
    </location>
</feature>
<protein>
    <recommendedName>
        <fullName evidence="4">Phytase-like domain-containing protein</fullName>
    </recommendedName>
</protein>
<dbReference type="SUPFAM" id="SSF101898">
    <property type="entry name" value="NHL repeat"/>
    <property type="match status" value="1"/>
</dbReference>
<evidence type="ECO:0008006" key="4">
    <source>
        <dbReference type="Google" id="ProtNLM"/>
    </source>
</evidence>